<evidence type="ECO:0000313" key="1">
    <source>
        <dbReference type="EMBL" id="GAG53585.1"/>
    </source>
</evidence>
<organism evidence="1">
    <name type="scientific">marine sediment metagenome</name>
    <dbReference type="NCBI Taxonomy" id="412755"/>
    <lineage>
        <taxon>unclassified sequences</taxon>
        <taxon>metagenomes</taxon>
        <taxon>ecological metagenomes</taxon>
    </lineage>
</organism>
<dbReference type="AlphaFoldDB" id="X0YCI4"/>
<name>X0YCI4_9ZZZZ</name>
<reference evidence="1" key="1">
    <citation type="journal article" date="2014" name="Front. Microbiol.">
        <title>High frequency of phylogenetically diverse reductive dehalogenase-homologous genes in deep subseafloor sedimentary metagenomes.</title>
        <authorList>
            <person name="Kawai M."/>
            <person name="Futagami T."/>
            <person name="Toyoda A."/>
            <person name="Takaki Y."/>
            <person name="Nishi S."/>
            <person name="Hori S."/>
            <person name="Arai W."/>
            <person name="Tsubouchi T."/>
            <person name="Morono Y."/>
            <person name="Uchiyama I."/>
            <person name="Ito T."/>
            <person name="Fujiyama A."/>
            <person name="Inagaki F."/>
            <person name="Takami H."/>
        </authorList>
    </citation>
    <scope>NUCLEOTIDE SEQUENCE</scope>
    <source>
        <strain evidence="1">Expedition CK06-06</strain>
    </source>
</reference>
<accession>X0YCI4</accession>
<comment type="caution">
    <text evidence="1">The sequence shown here is derived from an EMBL/GenBank/DDBJ whole genome shotgun (WGS) entry which is preliminary data.</text>
</comment>
<feature type="non-terminal residue" evidence="1">
    <location>
        <position position="117"/>
    </location>
</feature>
<protein>
    <submittedName>
        <fullName evidence="1">Uncharacterized protein</fullName>
    </submittedName>
</protein>
<gene>
    <name evidence="1" type="ORF">S01H4_18684</name>
</gene>
<dbReference type="EMBL" id="BART01008287">
    <property type="protein sequence ID" value="GAG53585.1"/>
    <property type="molecule type" value="Genomic_DNA"/>
</dbReference>
<proteinExistence type="predicted"/>
<sequence>MTADHSNSAMQRYFTGLAENTFQTQLGVVDPLLIDYVSDLLIRFVRLDGLQKFRGVTGRPLLSVVEMMAEATERLGSAKRELHRHIGDFTLFWAGVFPEALRRQSTETGHQFESYCS</sequence>